<keyword evidence="7" id="KW-1185">Reference proteome</keyword>
<dbReference type="InterPro" id="IPR002376">
    <property type="entry name" value="Formyl_transf_N"/>
</dbReference>
<evidence type="ECO:0000256" key="3">
    <source>
        <dbReference type="ARBA" id="ARBA00022917"/>
    </source>
</evidence>
<dbReference type="Gene3D" id="3.40.50.12230">
    <property type="match status" value="1"/>
</dbReference>
<accession>A0ABW0MVG1</accession>
<feature type="domain" description="Formyl transferase C-terminal" evidence="5">
    <location>
        <begin position="206"/>
        <end position="286"/>
    </location>
</feature>
<dbReference type="Pfam" id="PF02911">
    <property type="entry name" value="Formyl_trans_C"/>
    <property type="match status" value="1"/>
</dbReference>
<evidence type="ECO:0000256" key="2">
    <source>
        <dbReference type="ARBA" id="ARBA00022679"/>
    </source>
</evidence>
<dbReference type="InterPro" id="IPR005793">
    <property type="entry name" value="Formyl_trans_C"/>
</dbReference>
<dbReference type="PANTHER" id="PTHR11138:SF5">
    <property type="entry name" value="METHIONYL-TRNA FORMYLTRANSFERASE, MITOCHONDRIAL"/>
    <property type="match status" value="1"/>
</dbReference>
<keyword evidence="2 6" id="KW-0808">Transferase</keyword>
<dbReference type="RefSeq" id="WP_345181368.1">
    <property type="nucleotide sequence ID" value="NZ_BAABFQ010000008.1"/>
</dbReference>
<dbReference type="EMBL" id="JBHSMD010000001">
    <property type="protein sequence ID" value="MFC5491856.1"/>
    <property type="molecule type" value="Genomic_DNA"/>
</dbReference>
<gene>
    <name evidence="6" type="ORF">ACFPKY_02015</name>
</gene>
<dbReference type="CDD" id="cd08704">
    <property type="entry name" value="Met_tRNA_FMT_C"/>
    <property type="match status" value="1"/>
</dbReference>
<evidence type="ECO:0000259" key="5">
    <source>
        <dbReference type="Pfam" id="PF02911"/>
    </source>
</evidence>
<comment type="caution">
    <text evidence="6">The sequence shown here is derived from an EMBL/GenBank/DDBJ whole genome shotgun (WGS) entry which is preliminary data.</text>
</comment>
<feature type="domain" description="Formyl transferase N-terminal" evidence="4">
    <location>
        <begin position="25"/>
        <end position="177"/>
    </location>
</feature>
<dbReference type="SUPFAM" id="SSF50486">
    <property type="entry name" value="FMT C-terminal domain-like"/>
    <property type="match status" value="1"/>
</dbReference>
<keyword evidence="3" id="KW-0648">Protein biosynthesis</keyword>
<proteinExistence type="inferred from homology"/>
<dbReference type="PANTHER" id="PTHR11138">
    <property type="entry name" value="METHIONYL-TRNA FORMYLTRANSFERASE"/>
    <property type="match status" value="1"/>
</dbReference>
<dbReference type="InterPro" id="IPR044135">
    <property type="entry name" value="Met-tRNA-FMT_C"/>
</dbReference>
<sequence length="338" mass="35309">MAGRVVFIGAVHEALPALEAVVQHPDAELAAVVTISEAAAAGASGVVDLAGVAAAAGVPLLRHDDVNSPAGVDAVASYRPDLLVVVGWSRLIGAELLALPTHGVIGFHASLLPRHRGRAPVNWSLIRGETETGNTMMLLSAGVDAGLIVDQRRIPLYVDDTCATVYERVAASGAEMLRDNLGALLRGAAAARRQDDELADYLPKRTAEMGVTDWDRPPMEVHNWVRALTRPYPGAFTSLRGERVHLWRTEPPTITDLAGLPGEILGVDDRGVRVATRGGSVLVTHLGGVPEAGGSTGRAWAAAHGVVVGDRFDAPDPAVARWALGEGEKPPVIVTAGA</sequence>
<dbReference type="Pfam" id="PF00551">
    <property type="entry name" value="Formyl_trans_N"/>
    <property type="match status" value="1"/>
</dbReference>
<protein>
    <submittedName>
        <fullName evidence="6">Methionyl-tRNA formyltransferase</fullName>
        <ecNumber evidence="6">2.1.2.9</ecNumber>
    </submittedName>
</protein>
<reference evidence="7" key="1">
    <citation type="journal article" date="2019" name="Int. J. Syst. Evol. Microbiol.">
        <title>The Global Catalogue of Microorganisms (GCM) 10K type strain sequencing project: providing services to taxonomists for standard genome sequencing and annotation.</title>
        <authorList>
            <consortium name="The Broad Institute Genomics Platform"/>
            <consortium name="The Broad Institute Genome Sequencing Center for Infectious Disease"/>
            <person name="Wu L."/>
            <person name="Ma J."/>
        </authorList>
    </citation>
    <scope>NUCLEOTIDE SEQUENCE [LARGE SCALE GENOMIC DNA]</scope>
    <source>
        <strain evidence="7">KACC 13778</strain>
    </source>
</reference>
<name>A0ABW0MVG1_9ACTN</name>
<dbReference type="SUPFAM" id="SSF53328">
    <property type="entry name" value="Formyltransferase"/>
    <property type="match status" value="1"/>
</dbReference>
<dbReference type="EC" id="2.1.2.9" evidence="6"/>
<evidence type="ECO:0000256" key="1">
    <source>
        <dbReference type="ARBA" id="ARBA00010699"/>
    </source>
</evidence>
<evidence type="ECO:0000313" key="6">
    <source>
        <dbReference type="EMBL" id="MFC5491856.1"/>
    </source>
</evidence>
<dbReference type="GO" id="GO:0004479">
    <property type="term" value="F:methionyl-tRNA formyltransferase activity"/>
    <property type="evidence" value="ECO:0007669"/>
    <property type="project" value="UniProtKB-EC"/>
</dbReference>
<organism evidence="6 7">
    <name type="scientific">Nocardioides caricicola</name>
    <dbReference type="NCBI Taxonomy" id="634770"/>
    <lineage>
        <taxon>Bacteria</taxon>
        <taxon>Bacillati</taxon>
        <taxon>Actinomycetota</taxon>
        <taxon>Actinomycetes</taxon>
        <taxon>Propionibacteriales</taxon>
        <taxon>Nocardioidaceae</taxon>
        <taxon>Nocardioides</taxon>
    </lineage>
</organism>
<evidence type="ECO:0000313" key="7">
    <source>
        <dbReference type="Proteomes" id="UP001595956"/>
    </source>
</evidence>
<evidence type="ECO:0000259" key="4">
    <source>
        <dbReference type="Pfam" id="PF00551"/>
    </source>
</evidence>
<dbReference type="InterPro" id="IPR011034">
    <property type="entry name" value="Formyl_transferase-like_C_sf"/>
</dbReference>
<dbReference type="InterPro" id="IPR036477">
    <property type="entry name" value="Formyl_transf_N_sf"/>
</dbReference>
<comment type="similarity">
    <text evidence="1">Belongs to the Fmt family.</text>
</comment>
<dbReference type="Proteomes" id="UP001595956">
    <property type="component" value="Unassembled WGS sequence"/>
</dbReference>